<accession>A0A3E2NGK7</accession>
<dbReference type="InterPro" id="IPR037522">
    <property type="entry name" value="HD_GYP_dom"/>
</dbReference>
<keyword evidence="1" id="KW-1133">Transmembrane helix</keyword>
<proteinExistence type="predicted"/>
<organism evidence="5 6">
    <name type="scientific">Lacrimispora amygdalina</name>
    <dbReference type="NCBI Taxonomy" id="253257"/>
    <lineage>
        <taxon>Bacteria</taxon>
        <taxon>Bacillati</taxon>
        <taxon>Bacillota</taxon>
        <taxon>Clostridia</taxon>
        <taxon>Lachnospirales</taxon>
        <taxon>Lachnospiraceae</taxon>
        <taxon>Lacrimispora</taxon>
    </lineage>
</organism>
<dbReference type="OrthoDB" id="9804747at2"/>
<dbReference type="NCBIfam" id="TIGR00254">
    <property type="entry name" value="GGDEF"/>
    <property type="match status" value="1"/>
</dbReference>
<dbReference type="PROSITE" id="PS50887">
    <property type="entry name" value="GGDEF"/>
    <property type="match status" value="1"/>
</dbReference>
<keyword evidence="1" id="KW-0472">Membrane</keyword>
<dbReference type="SUPFAM" id="SSF55785">
    <property type="entry name" value="PYP-like sensor domain (PAS domain)"/>
    <property type="match status" value="1"/>
</dbReference>
<dbReference type="SUPFAM" id="SSF109604">
    <property type="entry name" value="HD-domain/PDEase-like"/>
    <property type="match status" value="1"/>
</dbReference>
<dbReference type="AlphaFoldDB" id="A0A3E2NGK7"/>
<reference evidence="5 6" key="1">
    <citation type="submission" date="2018-07" db="EMBL/GenBank/DDBJ databases">
        <title>New species, Clostridium PI-S10-A1B.</title>
        <authorList>
            <person name="Krishna G."/>
            <person name="Summeta K."/>
            <person name="Shikha S."/>
            <person name="Prabhu P.B."/>
            <person name="Suresh K."/>
        </authorList>
    </citation>
    <scope>NUCLEOTIDE SEQUENCE [LARGE SCALE GENOMIC DNA]</scope>
    <source>
        <strain evidence="5 6">PI-S10-A1B</strain>
    </source>
</reference>
<comment type="caution">
    <text evidence="5">The sequence shown here is derived from an EMBL/GenBank/DDBJ whole genome shotgun (WGS) entry which is preliminary data.</text>
</comment>
<feature type="transmembrane region" description="Helical" evidence="1">
    <location>
        <begin position="199"/>
        <end position="220"/>
    </location>
</feature>
<dbReference type="SUPFAM" id="SSF55073">
    <property type="entry name" value="Nucleotide cyclase"/>
    <property type="match status" value="1"/>
</dbReference>
<feature type="domain" description="HD-GYP" evidence="4">
    <location>
        <begin position="520"/>
        <end position="709"/>
    </location>
</feature>
<dbReference type="EMBL" id="QOHO01000013">
    <property type="protein sequence ID" value="RFZ80134.1"/>
    <property type="molecule type" value="Genomic_DNA"/>
</dbReference>
<dbReference type="PROSITE" id="PS51832">
    <property type="entry name" value="HD_GYP"/>
    <property type="match status" value="1"/>
</dbReference>
<dbReference type="CDD" id="cd00130">
    <property type="entry name" value="PAS"/>
    <property type="match status" value="1"/>
</dbReference>
<dbReference type="SMART" id="SM00086">
    <property type="entry name" value="PAC"/>
    <property type="match status" value="1"/>
</dbReference>
<dbReference type="InterPro" id="IPR003607">
    <property type="entry name" value="HD/PDEase_dom"/>
</dbReference>
<keyword evidence="1" id="KW-0812">Transmembrane</keyword>
<dbReference type="InterPro" id="IPR029787">
    <property type="entry name" value="Nucleotide_cyclase"/>
</dbReference>
<evidence type="ECO:0000259" key="2">
    <source>
        <dbReference type="PROSITE" id="PS50113"/>
    </source>
</evidence>
<feature type="transmembrane region" description="Helical" evidence="1">
    <location>
        <begin position="18"/>
        <end position="37"/>
    </location>
</feature>
<protein>
    <submittedName>
        <fullName evidence="5">Diguanylate cyclase</fullName>
    </submittedName>
</protein>
<dbReference type="CDD" id="cd01949">
    <property type="entry name" value="GGDEF"/>
    <property type="match status" value="1"/>
</dbReference>
<dbReference type="InterPro" id="IPR000700">
    <property type="entry name" value="PAS-assoc_C"/>
</dbReference>
<dbReference type="Gene3D" id="3.30.70.270">
    <property type="match status" value="1"/>
</dbReference>
<dbReference type="Gene3D" id="1.10.3210.10">
    <property type="entry name" value="Hypothetical protein af1432"/>
    <property type="match status" value="1"/>
</dbReference>
<dbReference type="InterPro" id="IPR000160">
    <property type="entry name" value="GGDEF_dom"/>
</dbReference>
<gene>
    <name evidence="5" type="ORF">DS742_03945</name>
</gene>
<dbReference type="SMART" id="SM00471">
    <property type="entry name" value="HDc"/>
    <property type="match status" value="1"/>
</dbReference>
<evidence type="ECO:0000256" key="1">
    <source>
        <dbReference type="SAM" id="Phobius"/>
    </source>
</evidence>
<dbReference type="Pfam" id="PF08447">
    <property type="entry name" value="PAS_3"/>
    <property type="match status" value="1"/>
</dbReference>
<name>A0A3E2NGK7_9FIRM</name>
<dbReference type="PANTHER" id="PTHR43155:SF2">
    <property type="entry name" value="CYCLIC DI-GMP PHOSPHODIESTERASE PA4108"/>
    <property type="match status" value="1"/>
</dbReference>
<dbReference type="Gene3D" id="3.30.450.20">
    <property type="entry name" value="PAS domain"/>
    <property type="match status" value="1"/>
</dbReference>
<evidence type="ECO:0000259" key="4">
    <source>
        <dbReference type="PROSITE" id="PS51832"/>
    </source>
</evidence>
<dbReference type="RefSeq" id="WP_117415736.1">
    <property type="nucleotide sequence ID" value="NZ_QOHO01000013.1"/>
</dbReference>
<dbReference type="SMART" id="SM00267">
    <property type="entry name" value="GGDEF"/>
    <property type="match status" value="1"/>
</dbReference>
<dbReference type="InterPro" id="IPR013655">
    <property type="entry name" value="PAS_fold_3"/>
</dbReference>
<dbReference type="InterPro" id="IPR001610">
    <property type="entry name" value="PAC"/>
</dbReference>
<dbReference type="CDD" id="cd00077">
    <property type="entry name" value="HDc"/>
    <property type="match status" value="1"/>
</dbReference>
<feature type="domain" description="PAC" evidence="2">
    <location>
        <begin position="314"/>
        <end position="366"/>
    </location>
</feature>
<evidence type="ECO:0000313" key="5">
    <source>
        <dbReference type="EMBL" id="RFZ80134.1"/>
    </source>
</evidence>
<dbReference type="NCBIfam" id="TIGR00229">
    <property type="entry name" value="sensory_box"/>
    <property type="match status" value="1"/>
</dbReference>
<dbReference type="InterPro" id="IPR043128">
    <property type="entry name" value="Rev_trsase/Diguanyl_cyclase"/>
</dbReference>
<evidence type="ECO:0000259" key="3">
    <source>
        <dbReference type="PROSITE" id="PS50887"/>
    </source>
</evidence>
<sequence length="709" mass="80266">MKQKKTSGISSQKMKARIIIPIISMLLIAVILAGLYLRFSWNRYHQMAESEALQMAQSVESLLHAEHIETLIFDDSTQAISDASLVEQSLVRLVEATDSIYYAYILKQQHGNIVVIADSSAADSGTFSPMIRSCEETSEINRLIFETGRSMVTESISAPCGDWIRTLVPIFGTENNNVIAALGLSYSASEWQTNLRTKMIPDIAVVTCLAVIILVLANLFRKNLEFKEAEKSRQESECSKEVFFSHLPGMAYRCKYDQNWTMDYVSEGCYALTGYPAGGLIANRELSYNEIILPEYRSIVQSEWERVLVKHERYHGEYEIITKTGERKWVMELGQGIYNAEGNVEALEGLVLDISDRKKKEHQIAYLREHDFLTGLFNRNYLEQEKKRLDQSEYLPLSILICDIDGLRVINDTYGHEEGDQLIIKTAKLIQGCLHNDYVLGHTGGGEFVLLLPYTDSHKAHQVKIDIENTIANYNRAQKDALYAISVSIGHSTKDTVEQPIQDITKAAEEYLNRRKLLNQNSSHSAIVSSIMATLYAKSQETEKHGQRLGMICQIIGEQLGLTPNELGDLQLLSKLHDIGKIGIDDRILNKPGKLSEEEWQLMKQHPEIGRKIAMSTPQLEHIAEYILCHHERWDGAGYPMGLKGQEIPVLSRILSIADAFDAMTEDRVYRKAMTYEAAIREIERNAGTQFDPEITRLFVAQMATYHTV</sequence>
<dbReference type="PANTHER" id="PTHR43155">
    <property type="entry name" value="CYCLIC DI-GMP PHOSPHODIESTERASE PA4108-RELATED"/>
    <property type="match status" value="1"/>
</dbReference>
<dbReference type="Proteomes" id="UP000260680">
    <property type="component" value="Unassembled WGS sequence"/>
</dbReference>
<feature type="domain" description="GGDEF" evidence="3">
    <location>
        <begin position="395"/>
        <end position="530"/>
    </location>
</feature>
<dbReference type="InterPro" id="IPR000014">
    <property type="entry name" value="PAS"/>
</dbReference>
<dbReference type="InterPro" id="IPR035965">
    <property type="entry name" value="PAS-like_dom_sf"/>
</dbReference>
<dbReference type="Pfam" id="PF13487">
    <property type="entry name" value="HD_5"/>
    <property type="match status" value="1"/>
</dbReference>
<dbReference type="PROSITE" id="PS50113">
    <property type="entry name" value="PAC"/>
    <property type="match status" value="1"/>
</dbReference>
<dbReference type="Pfam" id="PF00990">
    <property type="entry name" value="GGDEF"/>
    <property type="match status" value="1"/>
</dbReference>
<evidence type="ECO:0000313" key="6">
    <source>
        <dbReference type="Proteomes" id="UP000260680"/>
    </source>
</evidence>